<keyword evidence="5" id="KW-0472">Membrane</keyword>
<keyword evidence="4" id="KW-0732">Signal</keyword>
<dbReference type="InterPro" id="IPR044859">
    <property type="entry name" value="Allene_oxi_cyc_Dirigent"/>
</dbReference>
<dbReference type="PANTHER" id="PTHR46442:SF6">
    <property type="entry name" value="DIRIGENT PROTEIN 5"/>
    <property type="match status" value="1"/>
</dbReference>
<dbReference type="Gramene" id="OMERI07G20040.1">
    <property type="protein sequence ID" value="OMERI07G20040.1"/>
    <property type="gene ID" value="OMERI07G20040"/>
</dbReference>
<dbReference type="EnsemblPlants" id="OMERI07G20040.1">
    <property type="protein sequence ID" value="OMERI07G20040.1"/>
    <property type="gene ID" value="OMERI07G20040"/>
</dbReference>
<evidence type="ECO:0000256" key="2">
    <source>
        <dbReference type="ARBA" id="ARBA00011738"/>
    </source>
</evidence>
<comment type="similarity">
    <text evidence="1 4">Belongs to the plant dirigent protein family.</text>
</comment>
<dbReference type="PANTHER" id="PTHR46442">
    <property type="entry name" value="DIRIGENT PROTEIN"/>
    <property type="match status" value="1"/>
</dbReference>
<keyword evidence="3 4" id="KW-0964">Secreted</keyword>
<dbReference type="STRING" id="40149.A0A0E0EEZ6"/>
<dbReference type="Gene3D" id="2.40.480.10">
    <property type="entry name" value="Allene oxide cyclase-like"/>
    <property type="match status" value="1"/>
</dbReference>
<dbReference type="Proteomes" id="UP000008021">
    <property type="component" value="Chromosome 7"/>
</dbReference>
<feature type="chain" id="PRO_5002357953" description="Dirigent protein" evidence="4">
    <location>
        <begin position="19"/>
        <end position="347"/>
    </location>
</feature>
<keyword evidence="5" id="KW-1133">Transmembrane helix</keyword>
<protein>
    <recommendedName>
        <fullName evidence="4">Dirigent protein</fullName>
    </recommendedName>
</protein>
<evidence type="ECO:0000313" key="7">
    <source>
        <dbReference type="Proteomes" id="UP000008021"/>
    </source>
</evidence>
<dbReference type="Pfam" id="PF03018">
    <property type="entry name" value="Dirigent"/>
    <property type="match status" value="2"/>
</dbReference>
<reference evidence="6" key="1">
    <citation type="submission" date="2015-04" db="UniProtKB">
        <authorList>
            <consortium name="EnsemblPlants"/>
        </authorList>
    </citation>
    <scope>IDENTIFICATION</scope>
</reference>
<dbReference type="InterPro" id="IPR004265">
    <property type="entry name" value="Dirigent"/>
</dbReference>
<name>A0A0E0EEZ6_9ORYZ</name>
<organism evidence="6">
    <name type="scientific">Oryza meridionalis</name>
    <dbReference type="NCBI Taxonomy" id="40149"/>
    <lineage>
        <taxon>Eukaryota</taxon>
        <taxon>Viridiplantae</taxon>
        <taxon>Streptophyta</taxon>
        <taxon>Embryophyta</taxon>
        <taxon>Tracheophyta</taxon>
        <taxon>Spermatophyta</taxon>
        <taxon>Magnoliopsida</taxon>
        <taxon>Liliopsida</taxon>
        <taxon>Poales</taxon>
        <taxon>Poaceae</taxon>
        <taxon>BOP clade</taxon>
        <taxon>Oryzoideae</taxon>
        <taxon>Oryzeae</taxon>
        <taxon>Oryzinae</taxon>
        <taxon>Oryza</taxon>
    </lineage>
</organism>
<evidence type="ECO:0000256" key="4">
    <source>
        <dbReference type="RuleBase" id="RU363099"/>
    </source>
</evidence>
<keyword evidence="5" id="KW-0812">Transmembrane</keyword>
<feature type="signal peptide" evidence="4">
    <location>
        <begin position="1"/>
        <end position="18"/>
    </location>
</feature>
<proteinExistence type="inferred from homology"/>
<dbReference type="GO" id="GO:0048046">
    <property type="term" value="C:apoplast"/>
    <property type="evidence" value="ECO:0007669"/>
    <property type="project" value="UniProtKB-SubCell"/>
</dbReference>
<accession>A0A0E0EEZ6</accession>
<feature type="transmembrane region" description="Helical" evidence="5">
    <location>
        <begin position="154"/>
        <end position="175"/>
    </location>
</feature>
<evidence type="ECO:0000256" key="5">
    <source>
        <dbReference type="SAM" id="Phobius"/>
    </source>
</evidence>
<dbReference type="eggNOG" id="ENOG502QSN3">
    <property type="taxonomic scope" value="Eukaryota"/>
</dbReference>
<evidence type="ECO:0000313" key="6">
    <source>
        <dbReference type="EnsemblPlants" id="OMERI07G20040.1"/>
    </source>
</evidence>
<keyword evidence="4" id="KW-0052">Apoplast</keyword>
<dbReference type="GO" id="GO:0009699">
    <property type="term" value="P:phenylpropanoid biosynthetic process"/>
    <property type="evidence" value="ECO:0007669"/>
    <property type="project" value="UniProtKB-ARBA"/>
</dbReference>
<evidence type="ECO:0000256" key="3">
    <source>
        <dbReference type="ARBA" id="ARBA00022525"/>
    </source>
</evidence>
<comment type="function">
    <text evidence="4">Dirigent proteins impart stereoselectivity on the phenoxy radical-coupling reaction, yielding optically active lignans from two molecules of coniferyl alcohol in the biosynthesis of lignans, flavonolignans, and alkaloids and thus plays a central role in plant secondary metabolism.</text>
</comment>
<dbReference type="AlphaFoldDB" id="A0A0E0EEZ6"/>
<dbReference type="HOGENOM" id="CLU_030137_0_0_1"/>
<sequence>MASLIIVAAIFLLSLTSASVVHGRRRFISSYDEPCMEMRLYLHDILYDYSNSTANSTSAAATKPTPLSTAVSSPGYFFGRVVVFNDPMTEGRALPPSLEETAEPNAWLAFSVVFNSAAHRGTLNLMGADPNAATRDISVVGGTGDFFMSRGASLIVAAIFLVVGLLFSSATVVHGGGGGRRFVRSYDEPCKEMRLYFHDILYDFSNSTANSTSAVVASPAALLRAAKNTTIFGTTVVFNDPMTEGTSALPPSLEETAVRAQGLYLYDGKEALSAWLAFSVVFNSTARRGTLSLMGADPSTATRDISVVGGTGDFFMSRGVATLRADAVEGFTYFRLLMDIKLYECYV</sequence>
<evidence type="ECO:0000256" key="1">
    <source>
        <dbReference type="ARBA" id="ARBA00010746"/>
    </source>
</evidence>
<reference evidence="6" key="2">
    <citation type="submission" date="2018-05" db="EMBL/GenBank/DDBJ databases">
        <title>OmerRS3 (Oryza meridionalis Reference Sequence Version 3).</title>
        <authorList>
            <person name="Zhang J."/>
            <person name="Kudrna D."/>
            <person name="Lee S."/>
            <person name="Talag J."/>
            <person name="Welchert J."/>
            <person name="Wing R.A."/>
        </authorList>
    </citation>
    <scope>NUCLEOTIDE SEQUENCE [LARGE SCALE GENOMIC DNA]</scope>
    <source>
        <strain evidence="6">cv. OR44</strain>
    </source>
</reference>
<comment type="subcellular location">
    <subcellularLocation>
        <location evidence="4">Secreted</location>
        <location evidence="4">Extracellular space</location>
        <location evidence="4">Apoplast</location>
    </subcellularLocation>
</comment>
<comment type="subunit">
    <text evidence="2 4">Homodimer.</text>
</comment>
<keyword evidence="7" id="KW-1185">Reference proteome</keyword>